<accession>A0A1F6V6E0</accession>
<feature type="transmembrane region" description="Helical" evidence="1">
    <location>
        <begin position="20"/>
        <end position="38"/>
    </location>
</feature>
<reference evidence="3 4" key="1">
    <citation type="journal article" date="2016" name="Nat. Commun.">
        <title>Thousands of microbial genomes shed light on interconnected biogeochemical processes in an aquifer system.</title>
        <authorList>
            <person name="Anantharaman K."/>
            <person name="Brown C.T."/>
            <person name="Hug L.A."/>
            <person name="Sharon I."/>
            <person name="Castelle C.J."/>
            <person name="Probst A.J."/>
            <person name="Thomas B.C."/>
            <person name="Singh A."/>
            <person name="Wilkins M.J."/>
            <person name="Karaoz U."/>
            <person name="Brodie E.L."/>
            <person name="Williams K.H."/>
            <person name="Hubbard S.S."/>
            <person name="Banfield J.F."/>
        </authorList>
    </citation>
    <scope>NUCLEOTIDE SEQUENCE [LARGE SCALE GENOMIC DNA]</scope>
</reference>
<dbReference type="InterPro" id="IPR009045">
    <property type="entry name" value="Zn_M74/Hedgehog-like"/>
</dbReference>
<dbReference type="SUPFAM" id="SSF55166">
    <property type="entry name" value="Hedgehog/DD-peptidase"/>
    <property type="match status" value="1"/>
</dbReference>
<dbReference type="EMBL" id="MFTP01000022">
    <property type="protein sequence ID" value="OGI65195.1"/>
    <property type="molecule type" value="Genomic_DNA"/>
</dbReference>
<keyword evidence="1" id="KW-0472">Membrane</keyword>
<dbReference type="CDD" id="cd14847">
    <property type="entry name" value="DD-carboxypeptidase_like"/>
    <property type="match status" value="1"/>
</dbReference>
<dbReference type="Gene3D" id="3.30.1380.10">
    <property type="match status" value="1"/>
</dbReference>
<dbReference type="PANTHER" id="PTHR34385:SF1">
    <property type="entry name" value="PEPTIDOGLYCAN L-ALANYL-D-GLUTAMATE ENDOPEPTIDASE CWLK"/>
    <property type="match status" value="1"/>
</dbReference>
<evidence type="ECO:0000256" key="1">
    <source>
        <dbReference type="SAM" id="Phobius"/>
    </source>
</evidence>
<name>A0A1F6V6E0_9BACT</name>
<dbReference type="InterPro" id="IPR052179">
    <property type="entry name" value="DD-CPase-like"/>
</dbReference>
<evidence type="ECO:0000259" key="2">
    <source>
        <dbReference type="Pfam" id="PF02557"/>
    </source>
</evidence>
<dbReference type="Proteomes" id="UP000177370">
    <property type="component" value="Unassembled WGS sequence"/>
</dbReference>
<sequence>MNPPEITMNKDNSLQSIPRIIFFLLMITLVVYSSSLSIRYRREEQIKKIESEKKIYLTGKFEPSEREDFVLISPENAFGANDMYLRKEAYGTFILMREAAKEDGIDLKIASATRNFDYQKNIWDEKWAELEVVDGKNIDQEIPDGLRRFKKILEFSSAPGTSRHHWGSDIDINRVNPLYAGSARDEIEREKIYAWLVKNAAQFGFCQTYTLKNEARKTGYKEERWHWSYLPLSKALTQEYKILVKNEDIKGFSGDEFVSTYDLVNNYVLAINPDCI</sequence>
<dbReference type="GO" id="GO:0008233">
    <property type="term" value="F:peptidase activity"/>
    <property type="evidence" value="ECO:0007669"/>
    <property type="project" value="InterPro"/>
</dbReference>
<evidence type="ECO:0000313" key="4">
    <source>
        <dbReference type="Proteomes" id="UP000177370"/>
    </source>
</evidence>
<keyword evidence="1" id="KW-0812">Transmembrane</keyword>
<keyword evidence="1" id="KW-1133">Transmembrane helix</keyword>
<proteinExistence type="predicted"/>
<dbReference type="GO" id="GO:0006508">
    <property type="term" value="P:proteolysis"/>
    <property type="evidence" value="ECO:0007669"/>
    <property type="project" value="InterPro"/>
</dbReference>
<protein>
    <recommendedName>
        <fullName evidence="2">D-alanyl-D-alanine carboxypeptidase-like core domain-containing protein</fullName>
    </recommendedName>
</protein>
<dbReference type="Pfam" id="PF02557">
    <property type="entry name" value="VanY"/>
    <property type="match status" value="1"/>
</dbReference>
<organism evidence="3 4">
    <name type="scientific">Candidatus Nomurabacteria bacterium RIFCSPHIGHO2_01_FULL_40_24b</name>
    <dbReference type="NCBI Taxonomy" id="1801739"/>
    <lineage>
        <taxon>Bacteria</taxon>
        <taxon>Candidatus Nomuraibacteriota</taxon>
    </lineage>
</organism>
<feature type="domain" description="D-alanyl-D-alanine carboxypeptidase-like core" evidence="2">
    <location>
        <begin position="83"/>
        <end position="231"/>
    </location>
</feature>
<evidence type="ECO:0000313" key="3">
    <source>
        <dbReference type="EMBL" id="OGI65195.1"/>
    </source>
</evidence>
<dbReference type="InterPro" id="IPR003709">
    <property type="entry name" value="VanY-like_core_dom"/>
</dbReference>
<gene>
    <name evidence="3" type="ORF">A2647_04605</name>
</gene>
<dbReference type="PANTHER" id="PTHR34385">
    <property type="entry name" value="D-ALANYL-D-ALANINE CARBOXYPEPTIDASE"/>
    <property type="match status" value="1"/>
</dbReference>
<dbReference type="AlphaFoldDB" id="A0A1F6V6E0"/>
<comment type="caution">
    <text evidence="3">The sequence shown here is derived from an EMBL/GenBank/DDBJ whole genome shotgun (WGS) entry which is preliminary data.</text>
</comment>